<evidence type="ECO:0000313" key="3">
    <source>
        <dbReference type="Proteomes" id="UP000824120"/>
    </source>
</evidence>
<reference evidence="2 3" key="1">
    <citation type="submission" date="2020-09" db="EMBL/GenBank/DDBJ databases">
        <title>De no assembly of potato wild relative species, Solanum commersonii.</title>
        <authorList>
            <person name="Cho K."/>
        </authorList>
    </citation>
    <scope>NUCLEOTIDE SEQUENCE [LARGE SCALE GENOMIC DNA]</scope>
    <source>
        <strain evidence="2">LZ3.2</strain>
        <tissue evidence="2">Leaf</tissue>
    </source>
</reference>
<evidence type="ECO:0000256" key="1">
    <source>
        <dbReference type="SAM" id="Phobius"/>
    </source>
</evidence>
<keyword evidence="1" id="KW-1133">Transmembrane helix</keyword>
<gene>
    <name evidence="2" type="ORF">H5410_009811</name>
</gene>
<organism evidence="2 3">
    <name type="scientific">Solanum commersonii</name>
    <name type="common">Commerson's wild potato</name>
    <name type="synonym">Commerson's nightshade</name>
    <dbReference type="NCBI Taxonomy" id="4109"/>
    <lineage>
        <taxon>Eukaryota</taxon>
        <taxon>Viridiplantae</taxon>
        <taxon>Streptophyta</taxon>
        <taxon>Embryophyta</taxon>
        <taxon>Tracheophyta</taxon>
        <taxon>Spermatophyta</taxon>
        <taxon>Magnoliopsida</taxon>
        <taxon>eudicotyledons</taxon>
        <taxon>Gunneridae</taxon>
        <taxon>Pentapetalae</taxon>
        <taxon>asterids</taxon>
        <taxon>lamiids</taxon>
        <taxon>Solanales</taxon>
        <taxon>Solanaceae</taxon>
        <taxon>Solanoideae</taxon>
        <taxon>Solaneae</taxon>
        <taxon>Solanum</taxon>
    </lineage>
</organism>
<dbReference type="Proteomes" id="UP000824120">
    <property type="component" value="Chromosome 2"/>
</dbReference>
<dbReference type="EMBL" id="JACXVP010000002">
    <property type="protein sequence ID" value="KAG5624593.1"/>
    <property type="molecule type" value="Genomic_DNA"/>
</dbReference>
<name>A0A9J6AJH0_SOLCO</name>
<protein>
    <submittedName>
        <fullName evidence="2">Uncharacterized protein</fullName>
    </submittedName>
</protein>
<keyword evidence="1" id="KW-0472">Membrane</keyword>
<keyword evidence="1" id="KW-0812">Transmembrane</keyword>
<feature type="transmembrane region" description="Helical" evidence="1">
    <location>
        <begin position="164"/>
        <end position="183"/>
    </location>
</feature>
<dbReference type="AlphaFoldDB" id="A0A9J6AJH0"/>
<accession>A0A9J6AJH0</accession>
<evidence type="ECO:0000313" key="2">
    <source>
        <dbReference type="EMBL" id="KAG5624593.1"/>
    </source>
</evidence>
<comment type="caution">
    <text evidence="2">The sequence shown here is derived from an EMBL/GenBank/DDBJ whole genome shotgun (WGS) entry which is preliminary data.</text>
</comment>
<sequence length="219" mass="25212">MEEDNTLMHVVDSMKGMEWKINVSFFLGLIKKESKHINWDREYLYMYVFLCSNCSIAAQTKGSFSKSSTKPESALANQLSRSDIASRTERENRRYDHTKLSEDKEDPLSIWGIAHEMEWNISHKQYPPSVTFCLDPSSQACNCLNPTEQTCNLLEETRWKPEKLSGLLLLLFGFGSMIRVMVWRRRRRRGSCMIVAMGGRDGHEIPPGRLDLDKGGWLG</sequence>
<keyword evidence="3" id="KW-1185">Reference proteome</keyword>
<proteinExistence type="predicted"/>